<sequence length="37" mass="4282">MPLAYFQCLAVFCRKWCEIAVSGRDTKRSITNEVESE</sequence>
<organism evidence="1 2">
    <name type="scientific">Callosobruchus maculatus</name>
    <name type="common">Southern cowpea weevil</name>
    <name type="synonym">Pulse bruchid</name>
    <dbReference type="NCBI Taxonomy" id="64391"/>
    <lineage>
        <taxon>Eukaryota</taxon>
        <taxon>Metazoa</taxon>
        <taxon>Ecdysozoa</taxon>
        <taxon>Arthropoda</taxon>
        <taxon>Hexapoda</taxon>
        <taxon>Insecta</taxon>
        <taxon>Pterygota</taxon>
        <taxon>Neoptera</taxon>
        <taxon>Endopterygota</taxon>
        <taxon>Coleoptera</taxon>
        <taxon>Polyphaga</taxon>
        <taxon>Cucujiformia</taxon>
        <taxon>Chrysomeloidea</taxon>
        <taxon>Chrysomelidae</taxon>
        <taxon>Bruchinae</taxon>
        <taxon>Bruchini</taxon>
        <taxon>Callosobruchus</taxon>
    </lineage>
</organism>
<dbReference type="Proteomes" id="UP000410492">
    <property type="component" value="Unassembled WGS sequence"/>
</dbReference>
<gene>
    <name evidence="1" type="ORF">CALMAC_LOCUS3418</name>
</gene>
<keyword evidence="2" id="KW-1185">Reference proteome</keyword>
<name>A0A653BSN2_CALMS</name>
<proteinExistence type="predicted"/>
<accession>A0A653BSN2</accession>
<dbReference type="EMBL" id="CAACVG010004671">
    <property type="protein sequence ID" value="VEN38565.1"/>
    <property type="molecule type" value="Genomic_DNA"/>
</dbReference>
<evidence type="ECO:0000313" key="2">
    <source>
        <dbReference type="Proteomes" id="UP000410492"/>
    </source>
</evidence>
<reference evidence="1 2" key="1">
    <citation type="submission" date="2019-01" db="EMBL/GenBank/DDBJ databases">
        <authorList>
            <person name="Sayadi A."/>
        </authorList>
    </citation>
    <scope>NUCLEOTIDE SEQUENCE [LARGE SCALE GENOMIC DNA]</scope>
</reference>
<dbReference type="AlphaFoldDB" id="A0A653BSN2"/>
<evidence type="ECO:0000313" key="1">
    <source>
        <dbReference type="EMBL" id="VEN38565.1"/>
    </source>
</evidence>
<protein>
    <submittedName>
        <fullName evidence="1">Uncharacterized protein</fullName>
    </submittedName>
</protein>